<keyword evidence="3" id="KW-0067">ATP-binding</keyword>
<comment type="caution">
    <text evidence="3">The sequence shown here is derived from an EMBL/GenBank/DDBJ whole genome shotgun (WGS) entry which is preliminary data.</text>
</comment>
<sequence>MTNFSANSGVMPAPDFGFEGPSPDEKRQARLVEVLAHIKPDNEHAVRAVARSLKRGPEGYRKAYLEWAKPYGRIKAEREWDRARHDPDTLQALLDDLAAEAAKKQPFVVLSAAAVQVRPPLRWRIKSVLPAEGVAAIYGPSGSGKSFLSLAFAAAIAEGSPVFDHATKHADVLYIGLEGEDGYRGRVEAWQRHNGRAMPNGLGFLLQPFRLTDAQNVTDLAAMCPKGCVVFIDTLNRAAPDIDENSGKDMGAVIEGAKMLQRLIGGLVVLVAHTGKDGAKGLRGHSSLFAALDAGILVERDNEVRTWKTDKARDGVDGDEHRFRLSVVEIGEDEDGDAITSCVAVPDNSLPTIQMKPLPRSQQRGMDAFWQAAKDHGQRDFSGKLIGVHTDHWREAFYRTMPADSQDARKKAFQRVRNDLANARRISVEGELNKVCETFTNPAAVGNETTAEGLFSGGGTYGTKPGHVPVQ</sequence>
<protein>
    <submittedName>
        <fullName evidence="3">Energy-coupling factor transporter ATP-binding protein EcfA2</fullName>
    </submittedName>
</protein>
<name>A0A840CAZ6_9HYPH</name>
<gene>
    <name evidence="3" type="ORF">GGR16_005088</name>
</gene>
<keyword evidence="3" id="KW-0547">Nucleotide-binding</keyword>
<dbReference type="EMBL" id="JACIEN010000011">
    <property type="protein sequence ID" value="MBB4020026.1"/>
    <property type="molecule type" value="Genomic_DNA"/>
</dbReference>
<evidence type="ECO:0000256" key="1">
    <source>
        <dbReference type="SAM" id="MobiDB-lite"/>
    </source>
</evidence>
<dbReference type="GO" id="GO:0005524">
    <property type="term" value="F:ATP binding"/>
    <property type="evidence" value="ECO:0007669"/>
    <property type="project" value="UniProtKB-KW"/>
</dbReference>
<dbReference type="Gene3D" id="3.40.50.300">
    <property type="entry name" value="P-loop containing nucleotide triphosphate hydrolases"/>
    <property type="match status" value="1"/>
</dbReference>
<proteinExistence type="predicted"/>
<keyword evidence="4" id="KW-1185">Reference proteome</keyword>
<dbReference type="Proteomes" id="UP000577362">
    <property type="component" value="Unassembled WGS sequence"/>
</dbReference>
<dbReference type="Pfam" id="PF13481">
    <property type="entry name" value="AAA_25"/>
    <property type="match status" value="1"/>
</dbReference>
<feature type="domain" description="AAA+ ATPase" evidence="2">
    <location>
        <begin position="131"/>
        <end position="302"/>
    </location>
</feature>
<accession>A0A840CAZ6</accession>
<dbReference type="RefSeq" id="WP_183318863.1">
    <property type="nucleotide sequence ID" value="NZ_JACIEN010000011.1"/>
</dbReference>
<evidence type="ECO:0000313" key="3">
    <source>
        <dbReference type="EMBL" id="MBB4020026.1"/>
    </source>
</evidence>
<evidence type="ECO:0000259" key="2">
    <source>
        <dbReference type="SMART" id="SM00382"/>
    </source>
</evidence>
<reference evidence="3 4" key="1">
    <citation type="submission" date="2020-08" db="EMBL/GenBank/DDBJ databases">
        <title>Genomic Encyclopedia of Type Strains, Phase IV (KMG-IV): sequencing the most valuable type-strain genomes for metagenomic binning, comparative biology and taxonomic classification.</title>
        <authorList>
            <person name="Goeker M."/>
        </authorList>
    </citation>
    <scope>NUCLEOTIDE SEQUENCE [LARGE SCALE GENOMIC DNA]</scope>
    <source>
        <strain evidence="3 4">DSM 103737</strain>
    </source>
</reference>
<dbReference type="SMART" id="SM00382">
    <property type="entry name" value="AAA"/>
    <property type="match status" value="1"/>
</dbReference>
<dbReference type="InterPro" id="IPR003593">
    <property type="entry name" value="AAA+_ATPase"/>
</dbReference>
<dbReference type="AlphaFoldDB" id="A0A840CAZ6"/>
<dbReference type="InterPro" id="IPR027417">
    <property type="entry name" value="P-loop_NTPase"/>
</dbReference>
<dbReference type="SUPFAM" id="SSF52540">
    <property type="entry name" value="P-loop containing nucleoside triphosphate hydrolases"/>
    <property type="match status" value="1"/>
</dbReference>
<evidence type="ECO:0000313" key="4">
    <source>
        <dbReference type="Proteomes" id="UP000577362"/>
    </source>
</evidence>
<organism evidence="3 4">
    <name type="scientific">Chelatococcus caeni</name>
    <dbReference type="NCBI Taxonomy" id="1348468"/>
    <lineage>
        <taxon>Bacteria</taxon>
        <taxon>Pseudomonadati</taxon>
        <taxon>Pseudomonadota</taxon>
        <taxon>Alphaproteobacteria</taxon>
        <taxon>Hyphomicrobiales</taxon>
        <taxon>Chelatococcaceae</taxon>
        <taxon>Chelatococcus</taxon>
    </lineage>
</organism>
<feature type="region of interest" description="Disordered" evidence="1">
    <location>
        <begin position="1"/>
        <end position="23"/>
    </location>
</feature>